<keyword evidence="3" id="KW-1185">Reference proteome</keyword>
<organism evidence="2 3">
    <name type="scientific">Bacillus phage G</name>
    <dbReference type="NCBI Taxonomy" id="2884420"/>
    <lineage>
        <taxon>Viruses</taxon>
        <taxon>Duplodnaviria</taxon>
        <taxon>Heunggongvirae</taxon>
        <taxon>Uroviricota</taxon>
        <taxon>Caudoviricetes</taxon>
        <taxon>Donellivirus</taxon>
        <taxon>Donellivirus gee</taxon>
    </lineage>
</organism>
<name>G3MBE8_9CAUD</name>
<gene>
    <name evidence="2" type="primary">78</name>
    <name evidence="2" type="ORF">G_78</name>
</gene>
<proteinExistence type="predicted"/>
<protein>
    <submittedName>
        <fullName evidence="2">Gp78</fullName>
    </submittedName>
</protein>
<dbReference type="RefSeq" id="YP_009015389.1">
    <property type="nucleotide sequence ID" value="NC_023719.1"/>
</dbReference>
<sequence length="233" mass="27558">MSDFKKIISNVPIWEIDGNKQIKKYAKEIAEVTIQLKSLESELEEMNEDIVAADKRVNMYLSNVLGLENFEQSKQAIFVRENHKIEIYNVEDLKKGKSDEEFEDEEILLEDLPEPLYIHKSNPKQTMKILNQLEFYNDLLDDFSILLDEFDNYAESHKLLWVEVKKMVGGMKFLALETDDEEIESYSEEKHLLLIAQNSSEEWGFKYIRKEDEEKFNNCLSEQLQEDEIEEQN</sequence>
<feature type="coiled-coil region" evidence="1">
    <location>
        <begin position="22"/>
        <end position="56"/>
    </location>
</feature>
<dbReference type="GeneID" id="18563297"/>
<keyword evidence="1" id="KW-0175">Coiled coil</keyword>
<evidence type="ECO:0000313" key="2">
    <source>
        <dbReference type="EMBL" id="AEO93349.1"/>
    </source>
</evidence>
<evidence type="ECO:0000256" key="1">
    <source>
        <dbReference type="SAM" id="Coils"/>
    </source>
</evidence>
<accession>G3MBE8</accession>
<dbReference type="EMBL" id="JN638751">
    <property type="protein sequence ID" value="AEO93349.1"/>
    <property type="molecule type" value="Genomic_DNA"/>
</dbReference>
<dbReference type="KEGG" id="vg:18563297"/>
<reference evidence="2 3" key="1">
    <citation type="submission" date="2011-09" db="EMBL/GenBank/DDBJ databases">
        <authorList>
            <person name="Pope W.H."/>
            <person name="Pedulla M.L."/>
            <person name="Ford M.E."/>
            <person name="Peebles C.L."/>
            <person name="Hatfull G.H."/>
            <person name="Hendrix R.W."/>
        </authorList>
    </citation>
    <scope>NUCLEOTIDE SEQUENCE [LARGE SCALE GENOMIC DNA]</scope>
    <source>
        <strain evidence="2">G</strain>
    </source>
</reference>
<evidence type="ECO:0000313" key="3">
    <source>
        <dbReference type="Proteomes" id="UP000009273"/>
    </source>
</evidence>
<dbReference type="Proteomes" id="UP000009273">
    <property type="component" value="Segment"/>
</dbReference>